<organism evidence="3 4">
    <name type="scientific">Citrullus colocynthis</name>
    <name type="common">colocynth</name>
    <dbReference type="NCBI Taxonomy" id="252529"/>
    <lineage>
        <taxon>Eukaryota</taxon>
        <taxon>Viridiplantae</taxon>
        <taxon>Streptophyta</taxon>
        <taxon>Embryophyta</taxon>
        <taxon>Tracheophyta</taxon>
        <taxon>Spermatophyta</taxon>
        <taxon>Magnoliopsida</taxon>
        <taxon>eudicotyledons</taxon>
        <taxon>Gunneridae</taxon>
        <taxon>Pentapetalae</taxon>
        <taxon>rosids</taxon>
        <taxon>fabids</taxon>
        <taxon>Cucurbitales</taxon>
        <taxon>Cucurbitaceae</taxon>
        <taxon>Benincaseae</taxon>
        <taxon>Citrullus</taxon>
    </lineage>
</organism>
<sequence>MLVNDGHEEIVKGESSISSLVEEAAAAAKAASEAAIDLARASQDMLNSKYQAFDVEAPSEVAIDLARASQDILKGDSERTNYSGETASEPGGSSYSTIQKYRMNHQRNDDDSASWEQPIRRPRIPPPPYH</sequence>
<evidence type="ECO:0000256" key="1">
    <source>
        <dbReference type="SAM" id="MobiDB-lite"/>
    </source>
</evidence>
<gene>
    <name evidence="3" type="ORF">CITCOLO1_LOCUS3628</name>
</gene>
<accession>A0ABP0XW64</accession>
<dbReference type="InterPro" id="IPR054154">
    <property type="entry name" value="PEX14-like_M_plants"/>
</dbReference>
<dbReference type="EMBL" id="OZ021744">
    <property type="protein sequence ID" value="CAK9311952.1"/>
    <property type="molecule type" value="Genomic_DNA"/>
</dbReference>
<dbReference type="Proteomes" id="UP001642487">
    <property type="component" value="Chromosome 10"/>
</dbReference>
<feature type="domain" description="Peroxisomal membrane protein PEX14 central plants" evidence="2">
    <location>
        <begin position="5"/>
        <end position="50"/>
    </location>
</feature>
<feature type="region of interest" description="Disordered" evidence="1">
    <location>
        <begin position="72"/>
        <end position="130"/>
    </location>
</feature>
<dbReference type="Pfam" id="PF23020">
    <property type="entry name" value="PEX14-like_2nd"/>
    <property type="match status" value="1"/>
</dbReference>
<evidence type="ECO:0000313" key="3">
    <source>
        <dbReference type="EMBL" id="CAK9311952.1"/>
    </source>
</evidence>
<keyword evidence="4" id="KW-1185">Reference proteome</keyword>
<evidence type="ECO:0000259" key="2">
    <source>
        <dbReference type="Pfam" id="PF23020"/>
    </source>
</evidence>
<evidence type="ECO:0000313" key="4">
    <source>
        <dbReference type="Proteomes" id="UP001642487"/>
    </source>
</evidence>
<name>A0ABP0XW64_9ROSI</name>
<protein>
    <recommendedName>
        <fullName evidence="2">Peroxisomal membrane protein PEX14 central plants domain-containing protein</fullName>
    </recommendedName>
</protein>
<reference evidence="3 4" key="1">
    <citation type="submission" date="2024-03" db="EMBL/GenBank/DDBJ databases">
        <authorList>
            <person name="Gkanogiannis A."/>
            <person name="Becerra Lopez-Lavalle L."/>
        </authorList>
    </citation>
    <scope>NUCLEOTIDE SEQUENCE [LARGE SCALE GENOMIC DNA]</scope>
</reference>
<proteinExistence type="predicted"/>
<feature type="compositionally biased region" description="Polar residues" evidence="1">
    <location>
        <begin position="80"/>
        <end position="99"/>
    </location>
</feature>